<accession>A0A4C2A416</accession>
<comment type="caution">
    <text evidence="2">The sequence shown here is derived from an EMBL/GenBank/DDBJ whole genome shotgun (WGS) entry which is preliminary data.</text>
</comment>
<feature type="compositionally biased region" description="Basic and acidic residues" evidence="1">
    <location>
        <begin position="45"/>
        <end position="55"/>
    </location>
</feature>
<protein>
    <submittedName>
        <fullName evidence="2">Uncharacterized protein</fullName>
    </submittedName>
</protein>
<evidence type="ECO:0000256" key="1">
    <source>
        <dbReference type="SAM" id="MobiDB-lite"/>
    </source>
</evidence>
<dbReference type="EMBL" id="BGZK01002512">
    <property type="protein sequence ID" value="GBP94502.1"/>
    <property type="molecule type" value="Genomic_DNA"/>
</dbReference>
<feature type="region of interest" description="Disordered" evidence="1">
    <location>
        <begin position="45"/>
        <end position="143"/>
    </location>
</feature>
<organism evidence="2 3">
    <name type="scientific">Eumeta variegata</name>
    <name type="common">Bagworm moth</name>
    <name type="synonym">Eumeta japonica</name>
    <dbReference type="NCBI Taxonomy" id="151549"/>
    <lineage>
        <taxon>Eukaryota</taxon>
        <taxon>Metazoa</taxon>
        <taxon>Ecdysozoa</taxon>
        <taxon>Arthropoda</taxon>
        <taxon>Hexapoda</taxon>
        <taxon>Insecta</taxon>
        <taxon>Pterygota</taxon>
        <taxon>Neoptera</taxon>
        <taxon>Endopterygota</taxon>
        <taxon>Lepidoptera</taxon>
        <taxon>Glossata</taxon>
        <taxon>Ditrysia</taxon>
        <taxon>Tineoidea</taxon>
        <taxon>Psychidae</taxon>
        <taxon>Oiketicinae</taxon>
        <taxon>Eumeta</taxon>
    </lineage>
</organism>
<gene>
    <name evidence="2" type="ORF">EVAR_86169_1</name>
</gene>
<evidence type="ECO:0000313" key="2">
    <source>
        <dbReference type="EMBL" id="GBP94502.1"/>
    </source>
</evidence>
<evidence type="ECO:0000313" key="3">
    <source>
        <dbReference type="Proteomes" id="UP000299102"/>
    </source>
</evidence>
<name>A0A4C2A416_EUMVA</name>
<dbReference type="AlphaFoldDB" id="A0A4C2A416"/>
<reference evidence="2 3" key="1">
    <citation type="journal article" date="2019" name="Commun. Biol.">
        <title>The bagworm genome reveals a unique fibroin gene that provides high tensile strength.</title>
        <authorList>
            <person name="Kono N."/>
            <person name="Nakamura H."/>
            <person name="Ohtoshi R."/>
            <person name="Tomita M."/>
            <person name="Numata K."/>
            <person name="Arakawa K."/>
        </authorList>
    </citation>
    <scope>NUCLEOTIDE SEQUENCE [LARGE SCALE GENOMIC DNA]</scope>
</reference>
<proteinExistence type="predicted"/>
<feature type="compositionally biased region" description="Basic residues" evidence="1">
    <location>
        <begin position="94"/>
        <end position="109"/>
    </location>
</feature>
<dbReference type="Proteomes" id="UP000299102">
    <property type="component" value="Unassembled WGS sequence"/>
</dbReference>
<feature type="compositionally biased region" description="Basic residues" evidence="1">
    <location>
        <begin position="127"/>
        <end position="143"/>
    </location>
</feature>
<feature type="compositionally biased region" description="Basic and acidic residues" evidence="1">
    <location>
        <begin position="66"/>
        <end position="93"/>
    </location>
</feature>
<keyword evidence="3" id="KW-1185">Reference proteome</keyword>
<feature type="region of interest" description="Disordered" evidence="1">
    <location>
        <begin position="216"/>
        <end position="240"/>
    </location>
</feature>
<sequence length="379" mass="43426">MTSSVYFVNAFGGHVVKHDFQEGRKVETSNWKVAQCELKKDISIHSSSSDDHKEVSTTFKRKKKTRAEYQKEYRQRLKEKNTPTQTEKSEEQRKRKAANSKAYRERKKRLREEGILALTQKSDEQRKRKAANSKAYRERKKRLRVDGIRMQKYSARKSSILQTQRENPFETVSLIHEARTSGPNENEYIERRTKMDNPSVTEDDIRKGTRTRVGAGRSFKAKDGGTHPISTPAKPDPDSSTSWIMVEEEKIPPKLTLESIGLRRNNHKSDLNLEESLQQINDDSIICGVNSNNLEKFKTEPIQQNGSCYGRLDCRTKIGQLDEGEFWWSTHPLPIITFPLHPYPAISSIGYPIHIQKAGNALLALLELRVSVDGGGHLH</sequence>